<accession>A0A432W3S3</accession>
<reference evidence="2 3" key="1">
    <citation type="journal article" date="2011" name="Front. Microbiol.">
        <title>Genomic signatures of strain selection and enhancement in Bacillus atrophaeus var. globigii, a historical biowarfare simulant.</title>
        <authorList>
            <person name="Gibbons H.S."/>
            <person name="Broomall S.M."/>
            <person name="McNew L.A."/>
            <person name="Daligault H."/>
            <person name="Chapman C."/>
            <person name="Bruce D."/>
            <person name="Karavis M."/>
            <person name="Krepps M."/>
            <person name="McGregor P.A."/>
            <person name="Hong C."/>
            <person name="Park K.H."/>
            <person name="Akmal A."/>
            <person name="Feldman A."/>
            <person name="Lin J.S."/>
            <person name="Chang W.E."/>
            <person name="Higgs B.W."/>
            <person name="Demirev P."/>
            <person name="Lindquist J."/>
            <person name="Liem A."/>
            <person name="Fochler E."/>
            <person name="Read T.D."/>
            <person name="Tapia R."/>
            <person name="Johnson S."/>
            <person name="Bishop-Lilly K.A."/>
            <person name="Detter C."/>
            <person name="Han C."/>
            <person name="Sozhamannan S."/>
            <person name="Rosenzweig C.N."/>
            <person name="Skowronski E.W."/>
        </authorList>
    </citation>
    <scope>NUCLEOTIDE SEQUENCE [LARGE SCALE GENOMIC DNA]</scope>
    <source>
        <strain evidence="2 3">MLST1</strain>
    </source>
</reference>
<dbReference type="AlphaFoldDB" id="A0A432W3S3"/>
<dbReference type="Proteomes" id="UP000288293">
    <property type="component" value="Unassembled WGS sequence"/>
</dbReference>
<feature type="signal peptide" evidence="1">
    <location>
        <begin position="1"/>
        <end position="18"/>
    </location>
</feature>
<dbReference type="EMBL" id="PIPL01000003">
    <property type="protein sequence ID" value="RUO23981.1"/>
    <property type="molecule type" value="Genomic_DNA"/>
</dbReference>
<protein>
    <submittedName>
        <fullName evidence="2">Uncharacterized protein</fullName>
    </submittedName>
</protein>
<dbReference type="RefSeq" id="WP_126804400.1">
    <property type="nucleotide sequence ID" value="NZ_PIPL01000003.1"/>
</dbReference>
<dbReference type="PROSITE" id="PS51257">
    <property type="entry name" value="PROKAR_LIPOPROTEIN"/>
    <property type="match status" value="1"/>
</dbReference>
<evidence type="ECO:0000313" key="2">
    <source>
        <dbReference type="EMBL" id="RUO23981.1"/>
    </source>
</evidence>
<keyword evidence="1" id="KW-0732">Signal</keyword>
<evidence type="ECO:0000313" key="3">
    <source>
        <dbReference type="Proteomes" id="UP000288293"/>
    </source>
</evidence>
<feature type="chain" id="PRO_5019040158" evidence="1">
    <location>
        <begin position="19"/>
        <end position="100"/>
    </location>
</feature>
<dbReference type="OrthoDB" id="6464078at2"/>
<comment type="caution">
    <text evidence="2">The sequence shown here is derived from an EMBL/GenBank/DDBJ whole genome shotgun (WGS) entry which is preliminary data.</text>
</comment>
<dbReference type="InterPro" id="IPR046516">
    <property type="entry name" value="DUF6694"/>
</dbReference>
<name>A0A432W3S3_9GAMM</name>
<dbReference type="Pfam" id="PF20404">
    <property type="entry name" value="DUF6694"/>
    <property type="match status" value="1"/>
</dbReference>
<sequence>MNNLYKVLLASIFALALAACSGGEPTLDMTNESAFDSSIQNVMAELDEAEQERFSEALSAIMMDEMMKGMSEGKSEEEIETAMKDRVQGKTANEIIAEAQ</sequence>
<keyword evidence="3" id="KW-1185">Reference proteome</keyword>
<gene>
    <name evidence="2" type="ORF">CWE09_12590</name>
</gene>
<evidence type="ECO:0000256" key="1">
    <source>
        <dbReference type="SAM" id="SignalP"/>
    </source>
</evidence>
<organism evidence="2 3">
    <name type="scientific">Aliidiomarina minuta</name>
    <dbReference type="NCBI Taxonomy" id="880057"/>
    <lineage>
        <taxon>Bacteria</taxon>
        <taxon>Pseudomonadati</taxon>
        <taxon>Pseudomonadota</taxon>
        <taxon>Gammaproteobacteria</taxon>
        <taxon>Alteromonadales</taxon>
        <taxon>Idiomarinaceae</taxon>
        <taxon>Aliidiomarina</taxon>
    </lineage>
</organism>
<proteinExistence type="predicted"/>